<accession>A0A2W1JQ74</accession>
<keyword evidence="2" id="KW-1185">Reference proteome</keyword>
<evidence type="ECO:0000313" key="2">
    <source>
        <dbReference type="Proteomes" id="UP000248857"/>
    </source>
</evidence>
<sequence length="99" mass="10837">MYQFGMAEGRSETIAKIKIAGMQVTTGGDPRHVPARAHEKAGFTMQTPSVWLSEALGSVVTGVCTRCNTNQTLEVPTQMTLIVETHCRCGFRNRQAPNQ</sequence>
<comment type="caution">
    <text evidence="1">The sequence shown here is derived from an EMBL/GenBank/DDBJ whole genome shotgun (WGS) entry which is preliminary data.</text>
</comment>
<evidence type="ECO:0000313" key="1">
    <source>
        <dbReference type="EMBL" id="PZD75473.1"/>
    </source>
</evidence>
<organism evidence="1 2">
    <name type="scientific">Acaryochloris thomasi RCC1774</name>
    <dbReference type="NCBI Taxonomy" id="1764569"/>
    <lineage>
        <taxon>Bacteria</taxon>
        <taxon>Bacillati</taxon>
        <taxon>Cyanobacteriota</taxon>
        <taxon>Cyanophyceae</taxon>
        <taxon>Acaryochloridales</taxon>
        <taxon>Acaryochloridaceae</taxon>
        <taxon>Acaryochloris</taxon>
        <taxon>Acaryochloris thomasi</taxon>
    </lineage>
</organism>
<name>A0A2W1JQ74_9CYAN</name>
<proteinExistence type="predicted"/>
<protein>
    <submittedName>
        <fullName evidence="1">Uncharacterized protein</fullName>
    </submittedName>
</protein>
<dbReference type="EMBL" id="PQWO01000001">
    <property type="protein sequence ID" value="PZD75473.1"/>
    <property type="molecule type" value="Genomic_DNA"/>
</dbReference>
<dbReference type="AlphaFoldDB" id="A0A2W1JQ74"/>
<reference evidence="1 2" key="1">
    <citation type="journal article" date="2018" name="Sci. Rep.">
        <title>A novel species of the marine cyanobacterium Acaryochloris with a unique pigment content and lifestyle.</title>
        <authorList>
            <person name="Partensky F."/>
            <person name="Six C."/>
            <person name="Ratin M."/>
            <person name="Garczarek L."/>
            <person name="Vaulot D."/>
            <person name="Probert I."/>
            <person name="Calteau A."/>
            <person name="Gourvil P."/>
            <person name="Marie D."/>
            <person name="Grebert T."/>
            <person name="Bouchier C."/>
            <person name="Le Panse S."/>
            <person name="Gachenot M."/>
            <person name="Rodriguez F."/>
            <person name="Garrido J.L."/>
        </authorList>
    </citation>
    <scope>NUCLEOTIDE SEQUENCE [LARGE SCALE GENOMIC DNA]</scope>
    <source>
        <strain evidence="1 2">RCC1774</strain>
    </source>
</reference>
<dbReference type="Proteomes" id="UP000248857">
    <property type="component" value="Unassembled WGS sequence"/>
</dbReference>
<gene>
    <name evidence="1" type="ORF">C1752_00001</name>
</gene>